<evidence type="ECO:0000256" key="1">
    <source>
        <dbReference type="SAM" id="Phobius"/>
    </source>
</evidence>
<reference evidence="3" key="1">
    <citation type="submission" date="2016-10" db="EMBL/GenBank/DDBJ databases">
        <authorList>
            <person name="Varghese N."/>
            <person name="Submissions S."/>
        </authorList>
    </citation>
    <scope>NUCLEOTIDE SEQUENCE [LARGE SCALE GENOMIC DNA]</scope>
    <source>
        <strain evidence="3">BL47</strain>
    </source>
</reference>
<evidence type="ECO:0000313" key="3">
    <source>
        <dbReference type="Proteomes" id="UP000198704"/>
    </source>
</evidence>
<dbReference type="EMBL" id="FNHS01000001">
    <property type="protein sequence ID" value="SDM20468.1"/>
    <property type="molecule type" value="Genomic_DNA"/>
</dbReference>
<protein>
    <submittedName>
        <fullName evidence="2">Uncharacterized protein</fullName>
    </submittedName>
</protein>
<feature type="transmembrane region" description="Helical" evidence="1">
    <location>
        <begin position="6"/>
        <end position="28"/>
    </location>
</feature>
<evidence type="ECO:0000313" key="2">
    <source>
        <dbReference type="EMBL" id="SDM20468.1"/>
    </source>
</evidence>
<name>A0A1G9RB57_9HYPH</name>
<keyword evidence="1" id="KW-1133">Transmembrane helix</keyword>
<dbReference type="Proteomes" id="UP000198704">
    <property type="component" value="Unassembled WGS sequence"/>
</dbReference>
<proteinExistence type="predicted"/>
<sequence length="29" mass="3091">MTLALIIAGILLVNFLMAGLFSLVALWAD</sequence>
<dbReference type="AlphaFoldDB" id="A0A1G9RB57"/>
<keyword evidence="1" id="KW-0472">Membrane</keyword>
<dbReference type="STRING" id="582672.SAMN05216360_101182"/>
<keyword evidence="1" id="KW-0812">Transmembrane</keyword>
<organism evidence="2 3">
    <name type="scientific">Methylobacterium phyllostachyos</name>
    <dbReference type="NCBI Taxonomy" id="582672"/>
    <lineage>
        <taxon>Bacteria</taxon>
        <taxon>Pseudomonadati</taxon>
        <taxon>Pseudomonadota</taxon>
        <taxon>Alphaproteobacteria</taxon>
        <taxon>Hyphomicrobiales</taxon>
        <taxon>Methylobacteriaceae</taxon>
        <taxon>Methylobacterium</taxon>
    </lineage>
</organism>
<keyword evidence="3" id="KW-1185">Reference proteome</keyword>
<accession>A0A1G9RB57</accession>
<gene>
    <name evidence="2" type="ORF">SAMN05216360_101182</name>
</gene>